<feature type="domain" description="CCHC-type" evidence="3">
    <location>
        <begin position="301"/>
        <end position="316"/>
    </location>
</feature>
<dbReference type="PROSITE" id="PS50158">
    <property type="entry name" value="ZF_CCHC"/>
    <property type="match status" value="2"/>
</dbReference>
<evidence type="ECO:0000256" key="2">
    <source>
        <dbReference type="SAM" id="MobiDB-lite"/>
    </source>
</evidence>
<dbReference type="PANTHER" id="PTHR46978">
    <property type="entry name" value="ZINC KNUCKLE (CCHC-TYPE) FAMILY PROTEIN"/>
    <property type="match status" value="1"/>
</dbReference>
<keyword evidence="5" id="KW-1185">Reference proteome</keyword>
<dbReference type="SMART" id="SM00343">
    <property type="entry name" value="ZnF_C2HC"/>
    <property type="match status" value="5"/>
</dbReference>
<proteinExistence type="predicted"/>
<keyword evidence="1" id="KW-0862">Zinc</keyword>
<reference evidence="5" key="1">
    <citation type="submission" date="2024-07" db="EMBL/GenBank/DDBJ databases">
        <title>Two chromosome-level genome assemblies of Korean endemic species Abeliophyllum distichum and Forsythia ovata (Oleaceae).</title>
        <authorList>
            <person name="Jang H."/>
        </authorList>
    </citation>
    <scope>NUCLEOTIDE SEQUENCE [LARGE SCALE GENOMIC DNA]</scope>
</reference>
<feature type="compositionally biased region" description="Basic residues" evidence="2">
    <location>
        <begin position="368"/>
        <end position="378"/>
    </location>
</feature>
<dbReference type="AlphaFoldDB" id="A0ABD1SR31"/>
<evidence type="ECO:0000259" key="3">
    <source>
        <dbReference type="PROSITE" id="PS50158"/>
    </source>
</evidence>
<dbReference type="Pfam" id="PF00098">
    <property type="entry name" value="zf-CCHC"/>
    <property type="match status" value="1"/>
</dbReference>
<dbReference type="EMBL" id="JBFOLJ010000010">
    <property type="protein sequence ID" value="KAL2503163.1"/>
    <property type="molecule type" value="Genomic_DNA"/>
</dbReference>
<organism evidence="4 5">
    <name type="scientific">Forsythia ovata</name>
    <dbReference type="NCBI Taxonomy" id="205694"/>
    <lineage>
        <taxon>Eukaryota</taxon>
        <taxon>Viridiplantae</taxon>
        <taxon>Streptophyta</taxon>
        <taxon>Embryophyta</taxon>
        <taxon>Tracheophyta</taxon>
        <taxon>Spermatophyta</taxon>
        <taxon>Magnoliopsida</taxon>
        <taxon>eudicotyledons</taxon>
        <taxon>Gunneridae</taxon>
        <taxon>Pentapetalae</taxon>
        <taxon>asterids</taxon>
        <taxon>lamiids</taxon>
        <taxon>Lamiales</taxon>
        <taxon>Oleaceae</taxon>
        <taxon>Forsythieae</taxon>
        <taxon>Forsythia</taxon>
    </lineage>
</organism>
<dbReference type="PANTHER" id="PTHR46978:SF1">
    <property type="entry name" value="ZINC KNUCKLE (CCHC-TYPE) FAMILY PROTEIN"/>
    <property type="match status" value="1"/>
</dbReference>
<feature type="region of interest" description="Disordered" evidence="2">
    <location>
        <begin position="51"/>
        <end position="83"/>
    </location>
</feature>
<accession>A0ABD1SR31</accession>
<evidence type="ECO:0000313" key="4">
    <source>
        <dbReference type="EMBL" id="KAL2503163.1"/>
    </source>
</evidence>
<dbReference type="Gene3D" id="4.10.60.10">
    <property type="entry name" value="Zinc finger, CCHC-type"/>
    <property type="match status" value="2"/>
</dbReference>
<dbReference type="InterPro" id="IPR036875">
    <property type="entry name" value="Znf_CCHC_sf"/>
</dbReference>
<name>A0ABD1SR31_9LAMI</name>
<comment type="caution">
    <text evidence="4">The sequence shown here is derived from an EMBL/GenBank/DDBJ whole genome shotgun (WGS) entry which is preliminary data.</text>
</comment>
<dbReference type="Proteomes" id="UP001604277">
    <property type="component" value="Unassembled WGS sequence"/>
</dbReference>
<feature type="region of interest" description="Disordered" evidence="2">
    <location>
        <begin position="1"/>
        <end position="26"/>
    </location>
</feature>
<keyword evidence="1" id="KW-0863">Zinc-finger</keyword>
<dbReference type="GO" id="GO:0008270">
    <property type="term" value="F:zinc ion binding"/>
    <property type="evidence" value="ECO:0007669"/>
    <property type="project" value="UniProtKB-KW"/>
</dbReference>
<feature type="domain" description="CCHC-type" evidence="3">
    <location>
        <begin position="223"/>
        <end position="237"/>
    </location>
</feature>
<dbReference type="InterPro" id="IPR001878">
    <property type="entry name" value="Znf_CCHC"/>
</dbReference>
<gene>
    <name evidence="4" type="ORF">Fot_37011</name>
</gene>
<keyword evidence="1" id="KW-0479">Metal-binding</keyword>
<protein>
    <submittedName>
        <fullName evidence="4">Zinc finger CCHC domain-containing protein 7-like</fullName>
    </submittedName>
</protein>
<evidence type="ECO:0000256" key="1">
    <source>
        <dbReference type="PROSITE-ProRule" id="PRU00047"/>
    </source>
</evidence>
<evidence type="ECO:0000313" key="5">
    <source>
        <dbReference type="Proteomes" id="UP001604277"/>
    </source>
</evidence>
<sequence length="502" mass="56324">MVDKEKQVVLEDSCSEDEELKGKNKNGIGIESAEQVLEDMYDALEEMREKKKLKSTMPSSFEVADNVKNDDITNPSQSAEMAKDVEGTHVLQLEKVPEAKDNSEVPIEVVPKEAKGTEEDRFSDCDNNIDDKEEDKQEEASIGVKTRLMMEGEPDFRNENMVLQKLLRAPRYFESADCSWEACYKCGEDNHKGRCKVKKTRKPCFICADLGHEGKHCKRVNNCFICSKKGHLATKCPLNLPEKDHTSRFCLKCGNSGHDMFSCTDEYCSEDLKCIQCYVCKAFGHLCCVDNKSEGPRQVSCYNCGQSGHSGLECTKSNENANEKQSTSVGSKCEEGGHPPQECMKSPEAGGLGNTEDKDVAANPVNKKSAKTLRKKKQQQQPETTVNVSRGWPTGNGGWYGTQAKGQYFAKPGPNVWLSPEAAARYTSNAYSNKYFSQYPRQFVNHHVGTQPPQKIFDYQTEIRRPHQIFNHQIANPIPQHTLNHQTGAQLPHPVLDHQTEL</sequence>
<feature type="compositionally biased region" description="Polar residues" evidence="2">
    <location>
        <begin position="379"/>
        <end position="388"/>
    </location>
</feature>
<feature type="region of interest" description="Disordered" evidence="2">
    <location>
        <begin position="116"/>
        <end position="140"/>
    </location>
</feature>
<feature type="region of interest" description="Disordered" evidence="2">
    <location>
        <begin position="323"/>
        <end position="396"/>
    </location>
</feature>
<dbReference type="SUPFAM" id="SSF57756">
    <property type="entry name" value="Retrovirus zinc finger-like domains"/>
    <property type="match status" value="2"/>
</dbReference>